<accession>A0A089QFE3</accession>
<reference evidence="1 2" key="1">
    <citation type="journal article" date="2014" name="PLoS ONE">
        <title>Genome Information of Methylobacterium oryzae, a Plant-Probiotic Methylotroph in the Phyllosphere.</title>
        <authorList>
            <person name="Kwak M.J."/>
            <person name="Jeong H."/>
            <person name="Madhaiyan M."/>
            <person name="Lee Y."/>
            <person name="Sa T.M."/>
            <person name="Oh T.K."/>
            <person name="Kim J.F."/>
        </authorList>
    </citation>
    <scope>NUCLEOTIDE SEQUENCE [LARGE SCALE GENOMIC DNA]</scope>
    <source>
        <strain evidence="1 2">CBMB20</strain>
    </source>
</reference>
<dbReference type="RefSeq" id="WP_043389075.1">
    <property type="nucleotide sequence ID" value="NZ_CP003811.1"/>
</dbReference>
<evidence type="ECO:0000313" key="1">
    <source>
        <dbReference type="EMBL" id="AIQ93304.1"/>
    </source>
</evidence>
<keyword evidence="2" id="KW-1185">Reference proteome</keyword>
<protein>
    <submittedName>
        <fullName evidence="1">Protein of unassigned function</fullName>
    </submittedName>
</protein>
<organism evidence="1 2">
    <name type="scientific">Methylobacterium oryzae CBMB20</name>
    <dbReference type="NCBI Taxonomy" id="693986"/>
    <lineage>
        <taxon>Bacteria</taxon>
        <taxon>Pseudomonadati</taxon>
        <taxon>Pseudomonadota</taxon>
        <taxon>Alphaproteobacteria</taxon>
        <taxon>Hyphomicrobiales</taxon>
        <taxon>Methylobacteriaceae</taxon>
        <taxon>Methylobacterium</taxon>
    </lineage>
</organism>
<gene>
    <name evidence="1" type="ORF">MOC_5549</name>
</gene>
<dbReference type="AlphaFoldDB" id="A0A089QFE3"/>
<proteinExistence type="predicted"/>
<dbReference type="Proteomes" id="UP000029492">
    <property type="component" value="Chromosome"/>
</dbReference>
<dbReference type="eggNOG" id="ENOG5030WAX">
    <property type="taxonomic scope" value="Bacteria"/>
</dbReference>
<name>A0A089QFE3_9HYPH</name>
<dbReference type="HOGENOM" id="CLU_195985_0_0_5"/>
<sequence length="75" mass="8092">MMPTDLDRPAELTLWPGYAPARVADSRSFPTLRAALAAAVAAIDAEDASPWIITEDGDILAPGWIRANSAETRRQ</sequence>
<dbReference type="KEGG" id="mor:MOC_5549"/>
<dbReference type="EMBL" id="CP003811">
    <property type="protein sequence ID" value="AIQ93304.1"/>
    <property type="molecule type" value="Genomic_DNA"/>
</dbReference>
<evidence type="ECO:0000313" key="2">
    <source>
        <dbReference type="Proteomes" id="UP000029492"/>
    </source>
</evidence>